<dbReference type="PROSITE" id="PS51746">
    <property type="entry name" value="PPM_2"/>
    <property type="match status" value="1"/>
</dbReference>
<dbReference type="Gene3D" id="3.60.40.10">
    <property type="entry name" value="PPM-type phosphatase domain"/>
    <property type="match status" value="1"/>
</dbReference>
<dbReference type="SMART" id="SM00332">
    <property type="entry name" value="PP2Cc"/>
    <property type="match status" value="1"/>
</dbReference>
<protein>
    <recommendedName>
        <fullName evidence="2">PPM-type phosphatase domain-containing protein</fullName>
    </recommendedName>
</protein>
<feature type="region of interest" description="Disordered" evidence="1">
    <location>
        <begin position="57"/>
        <end position="79"/>
    </location>
</feature>
<organism evidence="3 4">
    <name type="scientific">Actinomadura fulvescens</name>
    <dbReference type="NCBI Taxonomy" id="46160"/>
    <lineage>
        <taxon>Bacteria</taxon>
        <taxon>Bacillati</taxon>
        <taxon>Actinomycetota</taxon>
        <taxon>Actinomycetes</taxon>
        <taxon>Streptosporangiales</taxon>
        <taxon>Thermomonosporaceae</taxon>
        <taxon>Actinomadura</taxon>
    </lineage>
</organism>
<evidence type="ECO:0000259" key="2">
    <source>
        <dbReference type="PROSITE" id="PS51746"/>
    </source>
</evidence>
<proteinExistence type="predicted"/>
<accession>A0ABN3P967</accession>
<dbReference type="Pfam" id="PF13672">
    <property type="entry name" value="PP2C_2"/>
    <property type="match status" value="1"/>
</dbReference>
<dbReference type="InterPro" id="IPR001932">
    <property type="entry name" value="PPM-type_phosphatase-like_dom"/>
</dbReference>
<dbReference type="InterPro" id="IPR025874">
    <property type="entry name" value="DZR"/>
</dbReference>
<dbReference type="Pfam" id="PF12773">
    <property type="entry name" value="DZR"/>
    <property type="match status" value="1"/>
</dbReference>
<keyword evidence="4" id="KW-1185">Reference proteome</keyword>
<dbReference type="SMART" id="SM00331">
    <property type="entry name" value="PP2C_SIG"/>
    <property type="match status" value="1"/>
</dbReference>
<gene>
    <name evidence="3" type="ORF">GCM10010411_03330</name>
</gene>
<feature type="domain" description="PPM-type phosphatase" evidence="2">
    <location>
        <begin position="117"/>
        <end position="369"/>
    </location>
</feature>
<name>A0ABN3P967_9ACTN</name>
<reference evidence="3 4" key="1">
    <citation type="journal article" date="2019" name="Int. J. Syst. Evol. Microbiol.">
        <title>The Global Catalogue of Microorganisms (GCM) 10K type strain sequencing project: providing services to taxonomists for standard genome sequencing and annotation.</title>
        <authorList>
            <consortium name="The Broad Institute Genomics Platform"/>
            <consortium name="The Broad Institute Genome Sequencing Center for Infectious Disease"/>
            <person name="Wu L."/>
            <person name="Ma J."/>
        </authorList>
    </citation>
    <scope>NUCLEOTIDE SEQUENCE [LARGE SCALE GENOMIC DNA]</scope>
    <source>
        <strain evidence="3 4">JCM 6833</strain>
    </source>
</reference>
<evidence type="ECO:0000313" key="3">
    <source>
        <dbReference type="EMBL" id="GAA2574684.1"/>
    </source>
</evidence>
<comment type="caution">
    <text evidence="3">The sequence shown here is derived from an EMBL/GenBank/DDBJ whole genome shotgun (WGS) entry which is preliminary data.</text>
</comment>
<dbReference type="RefSeq" id="WP_344536971.1">
    <property type="nucleotide sequence ID" value="NZ_BAAATD010000001.1"/>
</dbReference>
<evidence type="ECO:0000256" key="1">
    <source>
        <dbReference type="SAM" id="MobiDB-lite"/>
    </source>
</evidence>
<dbReference type="InterPro" id="IPR036457">
    <property type="entry name" value="PPM-type-like_dom_sf"/>
</dbReference>
<dbReference type="Proteomes" id="UP001501509">
    <property type="component" value="Unassembled WGS sequence"/>
</dbReference>
<sequence length="382" mass="39037">MTEDQNVVDAPKPACPNCGEAVFEGEGFCEACGHPLTAEAAAFVRAGRVAREGVTGKVFAGGRPGTRPTRRTEPKSPRPACTECGATAIDADGYCEHCGMRQPAERDHIEIELPGGVAAGVSDRGRRYARNEDFFAIAAHPGGIAAVVCDGVGSSPEPDDASRAAAETGVAELLAGAEAGAAPDQATCDAALKATESVAELAESPANAPSCTYVSAFTHADAATGALAVTVGWVGDSRAYWLGSGETAAASEQLTEDDSWAAYMVSEGALTEAEAEAHPNAHVITAWLGADADEVRPRVRTFTPGGTGAVLVCSDGLWNYAPKPHDLAAVLSDAACDPVRDPLGAARTLVRFALEAGGRDNISVAVVPVASSTVTPTTEHAP</sequence>
<dbReference type="CDD" id="cd00143">
    <property type="entry name" value="PP2Cc"/>
    <property type="match status" value="1"/>
</dbReference>
<dbReference type="SUPFAM" id="SSF81606">
    <property type="entry name" value="PP2C-like"/>
    <property type="match status" value="1"/>
</dbReference>
<dbReference type="EMBL" id="BAAATD010000001">
    <property type="protein sequence ID" value="GAA2574684.1"/>
    <property type="molecule type" value="Genomic_DNA"/>
</dbReference>
<evidence type="ECO:0000313" key="4">
    <source>
        <dbReference type="Proteomes" id="UP001501509"/>
    </source>
</evidence>